<keyword evidence="3" id="KW-1185">Reference proteome</keyword>
<dbReference type="Proteomes" id="UP001596023">
    <property type="component" value="Unassembled WGS sequence"/>
</dbReference>
<comment type="caution">
    <text evidence="2">The sequence shown here is derived from an EMBL/GenBank/DDBJ whole genome shotgun (WGS) entry which is preliminary data.</text>
</comment>
<evidence type="ECO:0000313" key="2">
    <source>
        <dbReference type="EMBL" id="MFC4676179.1"/>
    </source>
</evidence>
<proteinExistence type="predicted"/>
<dbReference type="Pfam" id="PF13518">
    <property type="entry name" value="HTH_28"/>
    <property type="match status" value="1"/>
</dbReference>
<dbReference type="InterPro" id="IPR055247">
    <property type="entry name" value="InsJ-like_HTH"/>
</dbReference>
<gene>
    <name evidence="2" type="ORF">ACFO6W_21055</name>
</gene>
<sequence>MAYTKTDKLKAVRWYRDNGKNQRKTCDKFKIDPSTFRGWLKLYKDVLEANQENSTAIARIEHMRANNIIHFEEKQTYLAEQVCELAYNRLIELIPQEKNIYNLVTIIEKLNPVKLQELNKGNKVDSAHTQLDDILESYNKKWRESRQIIDIESEEVKG</sequence>
<dbReference type="Gene3D" id="1.10.10.60">
    <property type="entry name" value="Homeodomain-like"/>
    <property type="match status" value="1"/>
</dbReference>
<evidence type="ECO:0000259" key="1">
    <source>
        <dbReference type="Pfam" id="PF13518"/>
    </source>
</evidence>
<dbReference type="InterPro" id="IPR009057">
    <property type="entry name" value="Homeodomain-like_sf"/>
</dbReference>
<evidence type="ECO:0000313" key="3">
    <source>
        <dbReference type="Proteomes" id="UP001596023"/>
    </source>
</evidence>
<dbReference type="EMBL" id="JBHSGN010000122">
    <property type="protein sequence ID" value="MFC4676179.1"/>
    <property type="molecule type" value="Genomic_DNA"/>
</dbReference>
<accession>A0ABV9L118</accession>
<name>A0ABV9L118_9BACT</name>
<reference evidence="3" key="1">
    <citation type="journal article" date="2019" name="Int. J. Syst. Evol. Microbiol.">
        <title>The Global Catalogue of Microorganisms (GCM) 10K type strain sequencing project: providing services to taxonomists for standard genome sequencing and annotation.</title>
        <authorList>
            <consortium name="The Broad Institute Genomics Platform"/>
            <consortium name="The Broad Institute Genome Sequencing Center for Infectious Disease"/>
            <person name="Wu L."/>
            <person name="Ma J."/>
        </authorList>
    </citation>
    <scope>NUCLEOTIDE SEQUENCE [LARGE SCALE GENOMIC DNA]</scope>
    <source>
        <strain evidence="3">CCUG 66188</strain>
    </source>
</reference>
<dbReference type="SUPFAM" id="SSF46689">
    <property type="entry name" value="Homeodomain-like"/>
    <property type="match status" value="1"/>
</dbReference>
<dbReference type="RefSeq" id="WP_380000145.1">
    <property type="nucleotide sequence ID" value="NZ_JBHSGN010000122.1"/>
</dbReference>
<organism evidence="2 3">
    <name type="scientific">Dysgonomonas termitidis</name>
    <dbReference type="NCBI Taxonomy" id="1516126"/>
    <lineage>
        <taxon>Bacteria</taxon>
        <taxon>Pseudomonadati</taxon>
        <taxon>Bacteroidota</taxon>
        <taxon>Bacteroidia</taxon>
        <taxon>Bacteroidales</taxon>
        <taxon>Dysgonomonadaceae</taxon>
        <taxon>Dysgonomonas</taxon>
    </lineage>
</organism>
<feature type="domain" description="Insertion element IS150 protein InsJ-like helix-turn-helix" evidence="1">
    <location>
        <begin position="8"/>
        <end position="44"/>
    </location>
</feature>
<protein>
    <submittedName>
        <fullName evidence="2">Helix-turn-helix domain-containing protein</fullName>
    </submittedName>
</protein>